<feature type="compositionally biased region" description="Basic and acidic residues" evidence="1">
    <location>
        <begin position="10"/>
        <end position="26"/>
    </location>
</feature>
<evidence type="ECO:0000313" key="2">
    <source>
        <dbReference type="EMBL" id="KAF2767718.1"/>
    </source>
</evidence>
<evidence type="ECO:0000256" key="1">
    <source>
        <dbReference type="SAM" id="MobiDB-lite"/>
    </source>
</evidence>
<feature type="region of interest" description="Disordered" evidence="1">
    <location>
        <begin position="297"/>
        <end position="369"/>
    </location>
</feature>
<sequence length="529" mass="58606">MASPVAFDIPSRENYDRHSEPRRAEAHFQPLAHVPRSSSPAPRSISSRGRTPPGQRSLWQRSLKRLQVTCPCLVVTRTDSTTGYRKRDLTLNAGRRLQKRHKPIYYNGPPGFDELASGDQDQHPGEDRVYSCDDLSVVPSRASTGRAPSVFGISGFINDFAHQIERSFLSPLEDNIYRRMLHITGPGRHRQIPHSDLLILIMDDQDSASAGAAIRHTIRPLLRPDRQRVYMDLERLLTTPQKVVLKRILFNDVEIRCAGHESRCPSPESVAEPVMRYAPARQLTYGEAPRMKSRDVLTGRSNSSAGLFNQVQSQVLERRRPVPRTGGEYGGPFSRRETISPHAPLTSASETDLRTPQLSLRGGGDESARSRLERAASLITSLSRKARANQFLRPHRLEDSERPNAALWWFAGGRLKKGKEHWGVPCAATLRERKVLEKENREIVGFLGTVRGVREVKRTRAGLEDVCREIQGGGVGGEKPAKEEGAKGSGANGEADKESVEEQPKDAEQGEKAGNGDVPGSVEGKSEAG</sequence>
<feature type="region of interest" description="Disordered" evidence="1">
    <location>
        <begin position="1"/>
        <end position="57"/>
    </location>
</feature>
<name>A0A6G1L5K3_9PEZI</name>
<proteinExistence type="predicted"/>
<keyword evidence="3" id="KW-1185">Reference proteome</keyword>
<evidence type="ECO:0000313" key="3">
    <source>
        <dbReference type="Proteomes" id="UP000799436"/>
    </source>
</evidence>
<gene>
    <name evidence="2" type="ORF">EJ03DRAFT_141978</name>
</gene>
<accession>A0A6G1L5K3</accession>
<dbReference type="OrthoDB" id="3904609at2759"/>
<reference evidence="2" key="1">
    <citation type="journal article" date="2020" name="Stud. Mycol.">
        <title>101 Dothideomycetes genomes: a test case for predicting lifestyles and emergence of pathogens.</title>
        <authorList>
            <person name="Haridas S."/>
            <person name="Albert R."/>
            <person name="Binder M."/>
            <person name="Bloem J."/>
            <person name="Labutti K."/>
            <person name="Salamov A."/>
            <person name="Andreopoulos B."/>
            <person name="Baker S."/>
            <person name="Barry K."/>
            <person name="Bills G."/>
            <person name="Bluhm B."/>
            <person name="Cannon C."/>
            <person name="Castanera R."/>
            <person name="Culley D."/>
            <person name="Daum C."/>
            <person name="Ezra D."/>
            <person name="Gonzalez J."/>
            <person name="Henrissat B."/>
            <person name="Kuo A."/>
            <person name="Liang C."/>
            <person name="Lipzen A."/>
            <person name="Lutzoni F."/>
            <person name="Magnuson J."/>
            <person name="Mondo S."/>
            <person name="Nolan M."/>
            <person name="Ohm R."/>
            <person name="Pangilinan J."/>
            <person name="Park H.-J."/>
            <person name="Ramirez L."/>
            <person name="Alfaro M."/>
            <person name="Sun H."/>
            <person name="Tritt A."/>
            <person name="Yoshinaga Y."/>
            <person name="Zwiers L.-H."/>
            <person name="Turgeon B."/>
            <person name="Goodwin S."/>
            <person name="Spatafora J."/>
            <person name="Crous P."/>
            <person name="Grigoriev I."/>
        </authorList>
    </citation>
    <scope>NUCLEOTIDE SEQUENCE</scope>
    <source>
        <strain evidence="2">CBS 116005</strain>
    </source>
</reference>
<organism evidence="2 3">
    <name type="scientific">Teratosphaeria nubilosa</name>
    <dbReference type="NCBI Taxonomy" id="161662"/>
    <lineage>
        <taxon>Eukaryota</taxon>
        <taxon>Fungi</taxon>
        <taxon>Dikarya</taxon>
        <taxon>Ascomycota</taxon>
        <taxon>Pezizomycotina</taxon>
        <taxon>Dothideomycetes</taxon>
        <taxon>Dothideomycetidae</taxon>
        <taxon>Mycosphaerellales</taxon>
        <taxon>Teratosphaeriaceae</taxon>
        <taxon>Teratosphaeria</taxon>
    </lineage>
</organism>
<feature type="compositionally biased region" description="Polar residues" evidence="1">
    <location>
        <begin position="299"/>
        <end position="315"/>
    </location>
</feature>
<protein>
    <submittedName>
        <fullName evidence="2">Uncharacterized protein</fullName>
    </submittedName>
</protein>
<feature type="compositionally biased region" description="Basic and acidic residues" evidence="1">
    <location>
        <begin position="494"/>
        <end position="511"/>
    </location>
</feature>
<dbReference type="AlphaFoldDB" id="A0A6G1L5K3"/>
<dbReference type="Proteomes" id="UP000799436">
    <property type="component" value="Unassembled WGS sequence"/>
</dbReference>
<feature type="compositionally biased region" description="Polar residues" evidence="1">
    <location>
        <begin position="346"/>
        <end position="358"/>
    </location>
</feature>
<feature type="compositionally biased region" description="Low complexity" evidence="1">
    <location>
        <begin position="35"/>
        <end position="48"/>
    </location>
</feature>
<dbReference type="EMBL" id="ML995852">
    <property type="protein sequence ID" value="KAF2767718.1"/>
    <property type="molecule type" value="Genomic_DNA"/>
</dbReference>
<feature type="region of interest" description="Disordered" evidence="1">
    <location>
        <begin position="470"/>
        <end position="529"/>
    </location>
</feature>